<dbReference type="GO" id="GO:0000976">
    <property type="term" value="F:transcription cis-regulatory region binding"/>
    <property type="evidence" value="ECO:0007669"/>
    <property type="project" value="TreeGrafter"/>
</dbReference>
<sequence>MVASGGPSSAMQQLVRLGGASMVVECSSHDTEKLLHLAAVNEDPTMARYMLELVLHLAAAQGWLATVEWLMEIGADIFSHDNQGRTPLHTAAASMGIDSTTVVRFSVDRGLEVEDADEGGMTPLHHVLYSYDVLHKDAFDPEVSLANARYLLQRGANVNAKDLEGTTPLHLATWRGNSAVVKLLLKSGADVEARNRGDVKPIDHANKKTRFGSFSNWQQESDLVIVLSSDEYGPHIQYCNYRVF</sequence>
<dbReference type="GO" id="GO:0045944">
    <property type="term" value="P:positive regulation of transcription by RNA polymerase II"/>
    <property type="evidence" value="ECO:0007669"/>
    <property type="project" value="TreeGrafter"/>
</dbReference>
<dbReference type="OrthoDB" id="195446at2759"/>
<dbReference type="HOGENOM" id="CLU_1138759_0_0_1"/>
<dbReference type="PROSITE" id="PS50088">
    <property type="entry name" value="ANK_REPEAT"/>
    <property type="match status" value="3"/>
</dbReference>
<dbReference type="KEGG" id="vda:VDAG_02772"/>
<evidence type="ECO:0000313" key="5">
    <source>
        <dbReference type="Proteomes" id="UP000001611"/>
    </source>
</evidence>
<dbReference type="AlphaFoldDB" id="G2WWZ3"/>
<dbReference type="RefSeq" id="XP_009651720.1">
    <property type="nucleotide sequence ID" value="XM_009653425.1"/>
</dbReference>
<dbReference type="EMBL" id="DS572698">
    <property type="protein sequence ID" value="EGY21248.1"/>
    <property type="molecule type" value="Genomic_DNA"/>
</dbReference>
<protein>
    <submittedName>
        <fullName evidence="4">Uncharacterized protein</fullName>
    </submittedName>
</protein>
<dbReference type="Proteomes" id="UP000001611">
    <property type="component" value="Chromosome 3"/>
</dbReference>
<dbReference type="Pfam" id="PF12796">
    <property type="entry name" value="Ank_2"/>
    <property type="match status" value="1"/>
</dbReference>
<dbReference type="GeneID" id="20704235"/>
<dbReference type="Pfam" id="PF13637">
    <property type="entry name" value="Ank_4"/>
    <property type="match status" value="1"/>
</dbReference>
<evidence type="ECO:0000256" key="3">
    <source>
        <dbReference type="PROSITE-ProRule" id="PRU00023"/>
    </source>
</evidence>
<dbReference type="PANTHER" id="PTHR24193:SF121">
    <property type="entry name" value="ADA2A-CONTAINING COMPLEX COMPONENT 3, ISOFORM D"/>
    <property type="match status" value="1"/>
</dbReference>
<evidence type="ECO:0000256" key="2">
    <source>
        <dbReference type="ARBA" id="ARBA00023043"/>
    </source>
</evidence>
<feature type="repeat" description="ANK" evidence="3">
    <location>
        <begin position="55"/>
        <end position="82"/>
    </location>
</feature>
<dbReference type="SMART" id="SM00248">
    <property type="entry name" value="ANK"/>
    <property type="match status" value="4"/>
</dbReference>
<dbReference type="SUPFAM" id="SSF48403">
    <property type="entry name" value="Ankyrin repeat"/>
    <property type="match status" value="1"/>
</dbReference>
<dbReference type="GO" id="GO:0005634">
    <property type="term" value="C:nucleus"/>
    <property type="evidence" value="ECO:0007669"/>
    <property type="project" value="TreeGrafter"/>
</dbReference>
<gene>
    <name evidence="4" type="ORF">VDAG_02772</name>
</gene>
<dbReference type="OMA" id="WACENCH"/>
<proteinExistence type="predicted"/>
<organism evidence="4 5">
    <name type="scientific">Verticillium dahliae (strain VdLs.17 / ATCC MYA-4575 / FGSC 10137)</name>
    <name type="common">Verticillium wilt</name>
    <dbReference type="NCBI Taxonomy" id="498257"/>
    <lineage>
        <taxon>Eukaryota</taxon>
        <taxon>Fungi</taxon>
        <taxon>Dikarya</taxon>
        <taxon>Ascomycota</taxon>
        <taxon>Pezizomycotina</taxon>
        <taxon>Sordariomycetes</taxon>
        <taxon>Hypocreomycetidae</taxon>
        <taxon>Glomerellales</taxon>
        <taxon>Plectosphaerellaceae</taxon>
        <taxon>Verticillium</taxon>
    </lineage>
</organism>
<keyword evidence="5" id="KW-1185">Reference proteome</keyword>
<dbReference type="PRINTS" id="PR01415">
    <property type="entry name" value="ANKYRIN"/>
</dbReference>
<evidence type="ECO:0000313" key="4">
    <source>
        <dbReference type="EMBL" id="EGY21248.1"/>
    </source>
</evidence>
<name>G2WWZ3_VERDV</name>
<dbReference type="eggNOG" id="KOG4177">
    <property type="taxonomic scope" value="Eukaryota"/>
</dbReference>
<dbReference type="InterPro" id="IPR002110">
    <property type="entry name" value="Ankyrin_rpt"/>
</dbReference>
<feature type="repeat" description="ANK" evidence="3">
    <location>
        <begin position="83"/>
        <end position="118"/>
    </location>
</feature>
<dbReference type="PROSITE" id="PS50297">
    <property type="entry name" value="ANK_REP_REGION"/>
    <property type="match status" value="2"/>
</dbReference>
<keyword evidence="2 3" id="KW-0040">ANK repeat</keyword>
<dbReference type="STRING" id="498257.G2WWZ3"/>
<dbReference type="PANTHER" id="PTHR24193">
    <property type="entry name" value="ANKYRIN REPEAT PROTEIN"/>
    <property type="match status" value="1"/>
</dbReference>
<reference evidence="4 5" key="1">
    <citation type="submission" date="2008-03" db="EMBL/GenBank/DDBJ databases">
        <title>The Genome Sequence of Verticillium dahliae VdLs.17.</title>
        <authorList>
            <consortium name="The Broad Institute Genome Sequencing Platform"/>
            <person name="Ma L.-J.J."/>
            <person name="Klosterman S.J."/>
            <person name="Subbarao K."/>
            <person name="Dobinson K."/>
            <person name="Veronese P."/>
            <person name="Kang S."/>
            <person name="Gold S.E."/>
            <person name="Young S."/>
            <person name="Jaffe D."/>
            <person name="Gnerre S."/>
            <person name="Berlin A."/>
            <person name="Heiman D."/>
            <person name="Hepburn T."/>
            <person name="Sykes S."/>
            <person name="Alvarado L."/>
            <person name="Kodira C.D."/>
            <person name="Lander E."/>
            <person name="Galagan J."/>
            <person name="Nusbaum C."/>
            <person name="Birren B."/>
        </authorList>
    </citation>
    <scope>NUCLEOTIDE SEQUENCE [LARGE SCALE GENOMIC DNA]</scope>
    <source>
        <strain evidence="5">VdLs.17 / ATCC MYA-4575 / FGSC 10137</strain>
    </source>
</reference>
<keyword evidence="1" id="KW-0677">Repeat</keyword>
<feature type="repeat" description="ANK" evidence="3">
    <location>
        <begin position="164"/>
        <end position="196"/>
    </location>
</feature>
<accession>G2WWZ3</accession>
<dbReference type="InterPro" id="IPR036770">
    <property type="entry name" value="Ankyrin_rpt-contain_sf"/>
</dbReference>
<evidence type="ECO:0000256" key="1">
    <source>
        <dbReference type="ARBA" id="ARBA00022737"/>
    </source>
</evidence>
<dbReference type="Gene3D" id="1.25.40.20">
    <property type="entry name" value="Ankyrin repeat-containing domain"/>
    <property type="match status" value="1"/>
</dbReference>
<dbReference type="InterPro" id="IPR050663">
    <property type="entry name" value="Ankyrin-SOCS_Box"/>
</dbReference>
<dbReference type="InParanoid" id="G2WWZ3"/>